<name>A0A7W9GDJ6_9ACTN</name>
<dbReference type="Proteomes" id="UP000579153">
    <property type="component" value="Unassembled WGS sequence"/>
</dbReference>
<keyword evidence="2" id="KW-1133">Transmembrane helix</keyword>
<protein>
    <submittedName>
        <fullName evidence="3">Putative membrane protein</fullName>
    </submittedName>
</protein>
<dbReference type="AlphaFoldDB" id="A0A7W9GDJ6"/>
<evidence type="ECO:0000256" key="2">
    <source>
        <dbReference type="SAM" id="Phobius"/>
    </source>
</evidence>
<evidence type="ECO:0000256" key="1">
    <source>
        <dbReference type="SAM" id="MobiDB-lite"/>
    </source>
</evidence>
<evidence type="ECO:0000313" key="4">
    <source>
        <dbReference type="Proteomes" id="UP000579153"/>
    </source>
</evidence>
<proteinExistence type="predicted"/>
<feature type="transmembrane region" description="Helical" evidence="2">
    <location>
        <begin position="86"/>
        <end position="107"/>
    </location>
</feature>
<keyword evidence="4" id="KW-1185">Reference proteome</keyword>
<organism evidence="3 4">
    <name type="scientific">Nonomuraea jabiensis</name>
    <dbReference type="NCBI Taxonomy" id="882448"/>
    <lineage>
        <taxon>Bacteria</taxon>
        <taxon>Bacillati</taxon>
        <taxon>Actinomycetota</taxon>
        <taxon>Actinomycetes</taxon>
        <taxon>Streptosporangiales</taxon>
        <taxon>Streptosporangiaceae</taxon>
        <taxon>Nonomuraea</taxon>
    </lineage>
</organism>
<keyword evidence="2" id="KW-0812">Transmembrane</keyword>
<sequence length="187" mass="20132">MSPSIRKVVLTTHVATSVGWLGAVLAYLGLDITATSSQVSNTVRGAYSAMEVTVVYVIVPLALASVIIGIVNALGTPWGLFRHYWVLVKLLLTVLATTVLLVETSTVSHLAQAATSDADPRGLPGTMPHSVGGLVVLLIIMVLSVFKPRGVTRYGWRKQDEQRRSKRDLRRPPGRRTGSVGFAESID</sequence>
<feature type="compositionally biased region" description="Basic residues" evidence="1">
    <location>
        <begin position="164"/>
        <end position="174"/>
    </location>
</feature>
<comment type="caution">
    <text evidence="3">The sequence shown here is derived from an EMBL/GenBank/DDBJ whole genome shotgun (WGS) entry which is preliminary data.</text>
</comment>
<feature type="region of interest" description="Disordered" evidence="1">
    <location>
        <begin position="162"/>
        <end position="187"/>
    </location>
</feature>
<dbReference type="RefSeq" id="WP_221519788.1">
    <property type="nucleotide sequence ID" value="NZ_JACHMB010000001.1"/>
</dbReference>
<feature type="transmembrane region" description="Helical" evidence="2">
    <location>
        <begin position="12"/>
        <end position="34"/>
    </location>
</feature>
<feature type="transmembrane region" description="Helical" evidence="2">
    <location>
        <begin position="54"/>
        <end position="74"/>
    </location>
</feature>
<keyword evidence="2" id="KW-0472">Membrane</keyword>
<evidence type="ECO:0000313" key="3">
    <source>
        <dbReference type="EMBL" id="MBB5781809.1"/>
    </source>
</evidence>
<accession>A0A7W9GDJ6</accession>
<reference evidence="3 4" key="1">
    <citation type="submission" date="2020-08" db="EMBL/GenBank/DDBJ databases">
        <title>Sequencing the genomes of 1000 actinobacteria strains.</title>
        <authorList>
            <person name="Klenk H.-P."/>
        </authorList>
    </citation>
    <scope>NUCLEOTIDE SEQUENCE [LARGE SCALE GENOMIC DNA]</scope>
    <source>
        <strain evidence="3 4">DSM 45507</strain>
    </source>
</reference>
<dbReference type="EMBL" id="JACHMB010000001">
    <property type="protein sequence ID" value="MBB5781809.1"/>
    <property type="molecule type" value="Genomic_DNA"/>
</dbReference>
<gene>
    <name evidence="3" type="ORF">HD596_008565</name>
</gene>
<feature type="transmembrane region" description="Helical" evidence="2">
    <location>
        <begin position="127"/>
        <end position="146"/>
    </location>
</feature>